<dbReference type="PRINTS" id="PR00034">
    <property type="entry name" value="HTHCRP"/>
</dbReference>
<organism evidence="6 7">
    <name type="scientific">Allochromatium warmingii</name>
    <name type="common">Chromatium warmingii</name>
    <dbReference type="NCBI Taxonomy" id="61595"/>
    <lineage>
        <taxon>Bacteria</taxon>
        <taxon>Pseudomonadati</taxon>
        <taxon>Pseudomonadota</taxon>
        <taxon>Gammaproteobacteria</taxon>
        <taxon>Chromatiales</taxon>
        <taxon>Chromatiaceae</taxon>
        <taxon>Allochromatium</taxon>
    </lineage>
</organism>
<dbReference type="AlphaFoldDB" id="A0A1H3C895"/>
<reference evidence="7" key="1">
    <citation type="submission" date="2016-10" db="EMBL/GenBank/DDBJ databases">
        <authorList>
            <person name="Varghese N."/>
            <person name="Submissions S."/>
        </authorList>
    </citation>
    <scope>NUCLEOTIDE SEQUENCE [LARGE SCALE GENOMIC DNA]</scope>
    <source>
        <strain evidence="7">DSM 173</strain>
    </source>
</reference>
<dbReference type="STRING" id="61595.SAMN05421644_10547"/>
<proteinExistence type="predicted"/>
<dbReference type="SMART" id="SM00419">
    <property type="entry name" value="HTH_CRP"/>
    <property type="match status" value="1"/>
</dbReference>
<dbReference type="NCBIfam" id="NF008365">
    <property type="entry name" value="PRK11161.1"/>
    <property type="match status" value="1"/>
</dbReference>
<dbReference type="InterPro" id="IPR018490">
    <property type="entry name" value="cNMP-bd_dom_sf"/>
</dbReference>
<dbReference type="InterPro" id="IPR018335">
    <property type="entry name" value="Tscrpt_reg_HTH_Crp-type_CS"/>
</dbReference>
<sequence length="256" mass="28747">MKQSTVISFESIRVACRHCTLSALCLPMGLAAEDVERLDEIVKRTRPLHRGDMLFRDGDHFRSLYVVKTGSFKTFAPSGEGGEQVLSFHLPGELLGLDAIDQGEHACSASALETSAVCEIPFARLEELTALIPSLQHHMYRLLSKEIGHDTDLLVLLGKKNAEERLAAFLLDFSKRLHKRGLSATDFHLSMSRHEIGNYLGLAVETISRLFTRFQEDGLVRVERKHIELLNLQGLENLIASSHLGRRQPPQRQQQT</sequence>
<dbReference type="GO" id="GO:0005829">
    <property type="term" value="C:cytosol"/>
    <property type="evidence" value="ECO:0007669"/>
    <property type="project" value="TreeGrafter"/>
</dbReference>
<feature type="domain" description="HTH crp-type" evidence="5">
    <location>
        <begin position="160"/>
        <end position="233"/>
    </location>
</feature>
<accession>A0A1H3C895</accession>
<evidence type="ECO:0000259" key="5">
    <source>
        <dbReference type="PROSITE" id="PS51063"/>
    </source>
</evidence>
<feature type="domain" description="Cyclic nucleotide-binding" evidence="4">
    <location>
        <begin position="26"/>
        <end position="100"/>
    </location>
</feature>
<dbReference type="PANTHER" id="PTHR24567:SF75">
    <property type="entry name" value="FUMARATE AND NITRATE REDUCTION REGULATORY PROTEIN"/>
    <property type="match status" value="1"/>
</dbReference>
<dbReference type="InterPro" id="IPR014710">
    <property type="entry name" value="RmlC-like_jellyroll"/>
</dbReference>
<keyword evidence="1" id="KW-0805">Transcription regulation</keyword>
<evidence type="ECO:0000313" key="7">
    <source>
        <dbReference type="Proteomes" id="UP000198672"/>
    </source>
</evidence>
<dbReference type="InterPro" id="IPR036388">
    <property type="entry name" value="WH-like_DNA-bd_sf"/>
</dbReference>
<evidence type="ECO:0000256" key="3">
    <source>
        <dbReference type="ARBA" id="ARBA00023163"/>
    </source>
</evidence>
<evidence type="ECO:0000259" key="4">
    <source>
        <dbReference type="PROSITE" id="PS50042"/>
    </source>
</evidence>
<dbReference type="PROSITE" id="PS50042">
    <property type="entry name" value="CNMP_BINDING_3"/>
    <property type="match status" value="1"/>
</dbReference>
<keyword evidence="2" id="KW-0238">DNA-binding</keyword>
<dbReference type="EMBL" id="FNOW01000005">
    <property type="protein sequence ID" value="SDX50295.1"/>
    <property type="molecule type" value="Genomic_DNA"/>
</dbReference>
<evidence type="ECO:0000256" key="1">
    <source>
        <dbReference type="ARBA" id="ARBA00023015"/>
    </source>
</evidence>
<dbReference type="InterPro" id="IPR050397">
    <property type="entry name" value="Env_Response_Regulators"/>
</dbReference>
<dbReference type="FunFam" id="1.10.10.10:FF:000028">
    <property type="entry name" value="Fumarate/nitrate reduction transcriptional regulator Fnr"/>
    <property type="match status" value="1"/>
</dbReference>
<dbReference type="Pfam" id="PF00027">
    <property type="entry name" value="cNMP_binding"/>
    <property type="match status" value="1"/>
</dbReference>
<dbReference type="InterPro" id="IPR036390">
    <property type="entry name" value="WH_DNA-bd_sf"/>
</dbReference>
<name>A0A1H3C895_ALLWA</name>
<dbReference type="SUPFAM" id="SSF46785">
    <property type="entry name" value="Winged helix' DNA-binding domain"/>
    <property type="match status" value="1"/>
</dbReference>
<gene>
    <name evidence="6" type="ORF">SAMN05421644_10547</name>
</gene>
<dbReference type="PANTHER" id="PTHR24567">
    <property type="entry name" value="CRP FAMILY TRANSCRIPTIONAL REGULATORY PROTEIN"/>
    <property type="match status" value="1"/>
</dbReference>
<dbReference type="Gene3D" id="2.60.120.10">
    <property type="entry name" value="Jelly Rolls"/>
    <property type="match status" value="1"/>
</dbReference>
<dbReference type="InterPro" id="IPR000595">
    <property type="entry name" value="cNMP-bd_dom"/>
</dbReference>
<evidence type="ECO:0000256" key="2">
    <source>
        <dbReference type="ARBA" id="ARBA00023125"/>
    </source>
</evidence>
<keyword evidence="3" id="KW-0804">Transcription</keyword>
<dbReference type="PROSITE" id="PS51063">
    <property type="entry name" value="HTH_CRP_2"/>
    <property type="match status" value="1"/>
</dbReference>
<dbReference type="Gene3D" id="1.10.10.10">
    <property type="entry name" value="Winged helix-like DNA-binding domain superfamily/Winged helix DNA-binding domain"/>
    <property type="match status" value="1"/>
</dbReference>
<dbReference type="Proteomes" id="UP000198672">
    <property type="component" value="Unassembled WGS sequence"/>
</dbReference>
<dbReference type="GO" id="GO:0003677">
    <property type="term" value="F:DNA binding"/>
    <property type="evidence" value="ECO:0007669"/>
    <property type="project" value="UniProtKB-KW"/>
</dbReference>
<dbReference type="InterPro" id="IPR012318">
    <property type="entry name" value="HTH_CRP"/>
</dbReference>
<dbReference type="RefSeq" id="WP_091332137.1">
    <property type="nucleotide sequence ID" value="NZ_FNOW01000005.1"/>
</dbReference>
<dbReference type="CDD" id="cd00092">
    <property type="entry name" value="HTH_CRP"/>
    <property type="match status" value="1"/>
</dbReference>
<dbReference type="SMART" id="SM00100">
    <property type="entry name" value="cNMP"/>
    <property type="match status" value="1"/>
</dbReference>
<evidence type="ECO:0000313" key="6">
    <source>
        <dbReference type="EMBL" id="SDX50295.1"/>
    </source>
</evidence>
<keyword evidence="7" id="KW-1185">Reference proteome</keyword>
<dbReference type="PROSITE" id="PS00042">
    <property type="entry name" value="HTH_CRP_1"/>
    <property type="match status" value="1"/>
</dbReference>
<dbReference type="SUPFAM" id="SSF51206">
    <property type="entry name" value="cAMP-binding domain-like"/>
    <property type="match status" value="1"/>
</dbReference>
<dbReference type="OrthoDB" id="7643467at2"/>
<dbReference type="GO" id="GO:0003700">
    <property type="term" value="F:DNA-binding transcription factor activity"/>
    <property type="evidence" value="ECO:0007669"/>
    <property type="project" value="InterPro"/>
</dbReference>
<dbReference type="CDD" id="cd00038">
    <property type="entry name" value="CAP_ED"/>
    <property type="match status" value="1"/>
</dbReference>
<protein>
    <submittedName>
        <fullName evidence="6">CRP/FNR family transcriptional regulator, anaerobic regulatory protein</fullName>
    </submittedName>
</protein>
<dbReference type="Pfam" id="PF13545">
    <property type="entry name" value="HTH_Crp_2"/>
    <property type="match status" value="1"/>
</dbReference>